<evidence type="ECO:0000313" key="3">
    <source>
        <dbReference type="Proteomes" id="UP001341840"/>
    </source>
</evidence>
<dbReference type="InterPro" id="IPR004332">
    <property type="entry name" value="Transposase_MuDR"/>
</dbReference>
<evidence type="ECO:0000313" key="2">
    <source>
        <dbReference type="EMBL" id="MED6148212.1"/>
    </source>
</evidence>
<accession>A0ABU6TI64</accession>
<keyword evidence="3" id="KW-1185">Reference proteome</keyword>
<feature type="domain" description="Transposase MuDR plant" evidence="1">
    <location>
        <begin position="3"/>
        <end position="45"/>
    </location>
</feature>
<dbReference type="Pfam" id="PF03108">
    <property type="entry name" value="DBD_Tnp_Mut"/>
    <property type="match status" value="1"/>
</dbReference>
<protein>
    <recommendedName>
        <fullName evidence="1">Transposase MuDR plant domain-containing protein</fullName>
    </recommendedName>
</protein>
<dbReference type="Proteomes" id="UP001341840">
    <property type="component" value="Unassembled WGS sequence"/>
</dbReference>
<reference evidence="2 3" key="1">
    <citation type="journal article" date="2023" name="Plants (Basel)">
        <title>Bridging the Gap: Combining Genomics and Transcriptomics Approaches to Understand Stylosanthes scabra, an Orphan Legume from the Brazilian Caatinga.</title>
        <authorList>
            <person name="Ferreira-Neto J.R.C."/>
            <person name="da Silva M.D."/>
            <person name="Binneck E."/>
            <person name="de Melo N.F."/>
            <person name="da Silva R.H."/>
            <person name="de Melo A.L.T.M."/>
            <person name="Pandolfi V."/>
            <person name="Bustamante F.O."/>
            <person name="Brasileiro-Vidal A.C."/>
            <person name="Benko-Iseppon A.M."/>
        </authorList>
    </citation>
    <scope>NUCLEOTIDE SEQUENCE [LARGE SCALE GENOMIC DNA]</scope>
    <source>
        <tissue evidence="2">Leaves</tissue>
    </source>
</reference>
<gene>
    <name evidence="2" type="ORF">PIB30_048134</name>
</gene>
<proteinExistence type="predicted"/>
<dbReference type="EMBL" id="JASCZI010090976">
    <property type="protein sequence ID" value="MED6148212.1"/>
    <property type="molecule type" value="Genomic_DNA"/>
</dbReference>
<sequence>MGVKNYSIRRTAKYKVLESDSMKYYCVCKQSANGCHWRIRVAYRVNVGYWQLSILYPVQLLISRKNNIPKGFLKKTRHSLTRYFGHSQRALRHRSIPGILVISARTQVIRAALTNENGGWNLPQAYHAICVRYLGSNCNAKFATKEGKRLLINAAYSADEKGFNFWFNKLRTRSLLYVEWLDRFS</sequence>
<evidence type="ECO:0000259" key="1">
    <source>
        <dbReference type="Pfam" id="PF03108"/>
    </source>
</evidence>
<name>A0ABU6TI64_9FABA</name>
<organism evidence="2 3">
    <name type="scientific">Stylosanthes scabra</name>
    <dbReference type="NCBI Taxonomy" id="79078"/>
    <lineage>
        <taxon>Eukaryota</taxon>
        <taxon>Viridiplantae</taxon>
        <taxon>Streptophyta</taxon>
        <taxon>Embryophyta</taxon>
        <taxon>Tracheophyta</taxon>
        <taxon>Spermatophyta</taxon>
        <taxon>Magnoliopsida</taxon>
        <taxon>eudicotyledons</taxon>
        <taxon>Gunneridae</taxon>
        <taxon>Pentapetalae</taxon>
        <taxon>rosids</taxon>
        <taxon>fabids</taxon>
        <taxon>Fabales</taxon>
        <taxon>Fabaceae</taxon>
        <taxon>Papilionoideae</taxon>
        <taxon>50 kb inversion clade</taxon>
        <taxon>dalbergioids sensu lato</taxon>
        <taxon>Dalbergieae</taxon>
        <taxon>Pterocarpus clade</taxon>
        <taxon>Stylosanthes</taxon>
    </lineage>
</organism>
<comment type="caution">
    <text evidence="2">The sequence shown here is derived from an EMBL/GenBank/DDBJ whole genome shotgun (WGS) entry which is preliminary data.</text>
</comment>